<feature type="compositionally biased region" description="Low complexity" evidence="1">
    <location>
        <begin position="829"/>
        <end position="847"/>
    </location>
</feature>
<feature type="compositionally biased region" description="Polar residues" evidence="1">
    <location>
        <begin position="97"/>
        <end position="115"/>
    </location>
</feature>
<dbReference type="InterPro" id="IPR003604">
    <property type="entry name" value="Matrin/U1-like-C_Znf_C2H2"/>
</dbReference>
<evidence type="ECO:0000313" key="3">
    <source>
        <dbReference type="EMBL" id="MAA24595.1"/>
    </source>
</evidence>
<feature type="compositionally biased region" description="Polar residues" evidence="1">
    <location>
        <begin position="1080"/>
        <end position="1096"/>
    </location>
</feature>
<sequence>MQAPQRFGGGPPSPEDSDLTIDLKLPFDRRKTAEPPRPGKGFPDSRAQQLEQPAPQRGGRRVPDRVADEPSPVDPWKSSQRHRTPSPEQSSPPLSSRTTKQSAKQSMLGYSSIESMKQELRELKMMLSREKEAKEESYERKRPRTPSDAGSYSRGGRSPSPIKRRRESYSPIHRRRGRSPVDSYRRPSPPSYRRERRESPYYRGAATPSARRYSPSPGRSLSPSSDRSVGKRWSPSPPPRHRRPEGRTPGRRWSPESPPSRPRRSSVERTPKHPSSQTPYYQSSSQPGQQPPYYDSGQPSGPPLVPPPNLSVPPPNYPMNAPPPQAPYFAGYPPPAQAPADFSYPPPSAQQQQTALRSNLRVVPLQSGSVDNAVKEERSFSPANVKQEEKVIPKKLPPVTQEEIDNYLSLVEAKDSHREKLNLLKQELVRLSKIQNEMMRRRQHKRDGHRDPSLLESSSMYEDVKKQVMEVNGQMEEVTRKIFKVSQRVKMEAIAYKKQQEEEALAAESPDTAGIKFVYEDPRDHWCQQCNVVVPTMNDMFRHLHSPKHKEATPSHERPWADLEKPAPPTNQKFHRTIVSSVKGVQFLVGISGYYCKLCKVMSGDSAMARNHLHSLEHNQNYTKYILLNPYYERRWKMEKDLALVSAIKEEKEEKEKQEKEREKSRSRSPSERSSSKRHKSNRKEEQEKIRRKNEELQKQERENSASVKELDDSETSPKKGAKSMSPPPSRAPTGGSGIKLKLLKGQKVQKQTPKQAPVVIIGKAPCFRPSFLSGKSKAGGASNATTKQEESKPYGPALPPNLASASDADLVEEAKKNEAAMEIPLPAPASESQAPAPATTTEATENTATTAAATANTATATAASAPVMSVTQAPRKQALKSGIVAKVTSLPSGPKASMTEEDMDLKLLGIERDDIQPIAPVKPPPVYGPVPPPAVQLPNLSVPPPMFPVPPPKRTLLPPPQYLATVPPPTLAPLNVPPPTATLHVRPHLLTHGRPFVANADYVKPNNNRVTCNTVVPLQVLRLPPPPPPDEPEPPALPVTRARLAAAQRPPPTLTPIQRAVPTAGAPTTAEPQKPTRATEPSINTAGGKNASAVTTRAAPELSEATTGDANAAATEPSTEGVKPEVQDADMTVATVADVASECAAEPVTESVTEIVAPKPSKPTTPAEACALLSHEPHKVAVPEGIASTATGSSPAINSAALALENAAEPVTETSNEAVEAEVMKATTQGEALQLREPHNVAVSDDIAPIASGSSPSISSATIALERAAETVTESVTEVAAAKASEPTTRALRSHEPLEVVMPAVVQVGAGSSLAVSSADVSLESSAQPVTEQSSETVMVKSSEPTTQYGALQSHEPHEVTVPEGVPPIVASSSLAISSTDVSLGSATQPVTEPGSEAVTAKPSELTPQGEALQSKEFHDAALPEKVAPIADDISLAVSEGYVGATKVAIPSWAADSEGKKTEDILNACMSIQQQVSADASPSQESEVASYPSFLTEANAEHAAASSVGEKVSEPSKNIQELHRKKTSDLIDTEVMTQSEPRSSALQEQHVSAASAVIEANKVDISIEGSNTSTSGMVGEELYHTAPSFDSEKVALNLSESAPISSYFNLRAGPTSTETGQGTVSAETKRTCFQPEDFSARENVTANPSLNDKANTVEDVSSENDAQISGILGSETSIPVDQNVDSCSSGATEIEEDVSGRMEVNYGDSEEPFTGEEETFQEGTAMLAPERGELVTEGLTAPDTLDVLSKKFDCGDCAGERGDRVLAGNAEGNKEVFHNVMGTATGCAQLTMEDATVAQFVHCTEEESSTAMEEEDSIATADARESCAGIGGVSETSGRQADAEVPFASFDKQSSAGDCSVPVVTTLGLDSLLDDCPDWKTAILDATNELDNSMPGESLFNRASVSEEPLANAIAAGGVAQDGARSEERVDDSNPSRQLLQPDSDEVPLEDASLGAAEPVLEHAKVSTEDECVLEGDFAVVDECSDNVVQTDDDDCMVVMDQA</sequence>
<name>A0A224Z5S2_9ACAR</name>
<dbReference type="EMBL" id="GFPF01013449">
    <property type="protein sequence ID" value="MAA24595.1"/>
    <property type="molecule type" value="Transcribed_RNA"/>
</dbReference>
<feature type="region of interest" description="Disordered" evidence="1">
    <location>
        <begin position="651"/>
        <end position="847"/>
    </location>
</feature>
<feature type="compositionally biased region" description="Basic and acidic residues" evidence="1">
    <location>
        <begin position="25"/>
        <end position="34"/>
    </location>
</feature>
<feature type="region of interest" description="Disordered" evidence="1">
    <location>
        <begin position="1506"/>
        <end position="1527"/>
    </location>
</feature>
<feature type="compositionally biased region" description="Basic residues" evidence="1">
    <location>
        <begin position="162"/>
        <end position="178"/>
    </location>
</feature>
<feature type="compositionally biased region" description="Low complexity" evidence="1">
    <location>
        <begin position="211"/>
        <end position="227"/>
    </location>
</feature>
<feature type="compositionally biased region" description="Pro residues" evidence="1">
    <location>
        <begin position="300"/>
        <end position="337"/>
    </location>
</feature>
<feature type="region of interest" description="Disordered" evidence="1">
    <location>
        <begin position="548"/>
        <end position="569"/>
    </location>
</feature>
<feature type="compositionally biased region" description="Low complexity" evidence="1">
    <location>
        <begin position="86"/>
        <end position="96"/>
    </location>
</feature>
<dbReference type="GO" id="GO:0005654">
    <property type="term" value="C:nucleoplasm"/>
    <property type="evidence" value="ECO:0007669"/>
    <property type="project" value="TreeGrafter"/>
</dbReference>
<feature type="compositionally biased region" description="Basic and acidic residues" evidence="1">
    <location>
        <begin position="549"/>
        <end position="565"/>
    </location>
</feature>
<feature type="compositionally biased region" description="Basic and acidic residues" evidence="1">
    <location>
        <begin position="651"/>
        <end position="675"/>
    </location>
</feature>
<evidence type="ECO:0000259" key="2">
    <source>
        <dbReference type="PROSITE" id="PS00028"/>
    </source>
</evidence>
<dbReference type="InterPro" id="IPR055309">
    <property type="entry name" value="Znf318-like"/>
</dbReference>
<dbReference type="GO" id="GO:0045892">
    <property type="term" value="P:negative regulation of DNA-templated transcription"/>
    <property type="evidence" value="ECO:0007669"/>
    <property type="project" value="TreeGrafter"/>
</dbReference>
<feature type="compositionally biased region" description="Low complexity" evidence="1">
    <location>
        <begin position="150"/>
        <end position="161"/>
    </location>
</feature>
<feature type="compositionally biased region" description="Basic and acidic residues" evidence="1">
    <location>
        <begin position="683"/>
        <end position="704"/>
    </location>
</feature>
<dbReference type="SMART" id="SM00451">
    <property type="entry name" value="ZnF_U1"/>
    <property type="match status" value="2"/>
</dbReference>
<feature type="compositionally biased region" description="Basic and acidic residues" evidence="1">
    <location>
        <begin position="116"/>
        <end position="140"/>
    </location>
</feature>
<proteinExistence type="predicted"/>
<dbReference type="GO" id="GO:0045893">
    <property type="term" value="P:positive regulation of DNA-templated transcription"/>
    <property type="evidence" value="ECO:0007669"/>
    <property type="project" value="TreeGrafter"/>
</dbReference>
<organism evidence="3">
    <name type="scientific">Rhipicephalus zambeziensis</name>
    <dbReference type="NCBI Taxonomy" id="60191"/>
    <lineage>
        <taxon>Eukaryota</taxon>
        <taxon>Metazoa</taxon>
        <taxon>Ecdysozoa</taxon>
        <taxon>Arthropoda</taxon>
        <taxon>Chelicerata</taxon>
        <taxon>Arachnida</taxon>
        <taxon>Acari</taxon>
        <taxon>Parasitiformes</taxon>
        <taxon>Ixodida</taxon>
        <taxon>Ixodoidea</taxon>
        <taxon>Ixodidae</taxon>
        <taxon>Rhipicephalinae</taxon>
        <taxon>Rhipicephalus</taxon>
        <taxon>Rhipicephalus</taxon>
    </lineage>
</organism>
<feature type="region of interest" description="Disordered" evidence="1">
    <location>
        <begin position="1"/>
        <end position="356"/>
    </location>
</feature>
<feature type="domain" description="C2H2-type" evidence="2">
    <location>
        <begin position="527"/>
        <end position="549"/>
    </location>
</feature>
<feature type="compositionally biased region" description="Basic and acidic residues" evidence="1">
    <location>
        <begin position="1925"/>
        <end position="1935"/>
    </location>
</feature>
<dbReference type="PANTHER" id="PTHR15577">
    <property type="entry name" value="ZINC FINGER CONTAINING PROTEIN"/>
    <property type="match status" value="1"/>
</dbReference>
<dbReference type="PANTHER" id="PTHR15577:SF2">
    <property type="entry name" value="ZINC FINGER PROTEIN 318"/>
    <property type="match status" value="1"/>
</dbReference>
<reference evidence="3" key="1">
    <citation type="journal article" date="2017" name="Parasit. Vectors">
        <title>Sialotranscriptomics of Rhipicephalus zambeziensis reveals intricate expression profiles of secretory proteins and suggests tight temporal transcriptional regulation during blood-feeding.</title>
        <authorList>
            <person name="de Castro M.H."/>
            <person name="de Klerk D."/>
            <person name="Pienaar R."/>
            <person name="Rees D.J.G."/>
            <person name="Mans B.J."/>
        </authorList>
    </citation>
    <scope>NUCLEOTIDE SEQUENCE</scope>
    <source>
        <tissue evidence="3">Salivary glands</tissue>
    </source>
</reference>
<dbReference type="PROSITE" id="PS00028">
    <property type="entry name" value="ZINC_FINGER_C2H2_1"/>
    <property type="match status" value="1"/>
</dbReference>
<feature type="compositionally biased region" description="Low complexity" evidence="1">
    <location>
        <begin position="274"/>
        <end position="299"/>
    </location>
</feature>
<dbReference type="GO" id="GO:0003676">
    <property type="term" value="F:nucleic acid binding"/>
    <property type="evidence" value="ECO:0007669"/>
    <property type="project" value="InterPro"/>
</dbReference>
<feature type="region of interest" description="Disordered" evidence="1">
    <location>
        <begin position="1919"/>
        <end position="1954"/>
    </location>
</feature>
<feature type="compositionally biased region" description="Low complexity" evidence="1">
    <location>
        <begin position="739"/>
        <end position="752"/>
    </location>
</feature>
<accession>A0A224Z5S2</accession>
<dbReference type="GO" id="GO:0008270">
    <property type="term" value="F:zinc ion binding"/>
    <property type="evidence" value="ECO:0007669"/>
    <property type="project" value="InterPro"/>
</dbReference>
<protein>
    <submittedName>
        <fullName evidence="3">Zinc finger protein</fullName>
    </submittedName>
</protein>
<dbReference type="InterPro" id="IPR013087">
    <property type="entry name" value="Znf_C2H2_type"/>
</dbReference>
<evidence type="ECO:0000256" key="1">
    <source>
        <dbReference type="SAM" id="MobiDB-lite"/>
    </source>
</evidence>
<feature type="region of interest" description="Disordered" evidence="1">
    <location>
        <begin position="1048"/>
        <end position="1124"/>
    </location>
</feature>